<dbReference type="RefSeq" id="WP_198099970.1">
    <property type="nucleotide sequence ID" value="NZ_JAEDAL010000002.1"/>
</dbReference>
<organism evidence="1 2">
    <name type="scientific">Inhella gelatinilytica</name>
    <dbReference type="NCBI Taxonomy" id="2795030"/>
    <lineage>
        <taxon>Bacteria</taxon>
        <taxon>Pseudomonadati</taxon>
        <taxon>Pseudomonadota</taxon>
        <taxon>Betaproteobacteria</taxon>
        <taxon>Burkholderiales</taxon>
        <taxon>Sphaerotilaceae</taxon>
        <taxon>Inhella</taxon>
    </lineage>
</organism>
<evidence type="ECO:0000313" key="1">
    <source>
        <dbReference type="EMBL" id="MBH9552349.1"/>
    </source>
</evidence>
<proteinExistence type="predicted"/>
<name>A0A931ND89_9BURK</name>
<gene>
    <name evidence="1" type="ORF">I7X43_05730</name>
</gene>
<protein>
    <submittedName>
        <fullName evidence="1">Transporter substrate-binding domain-containing protein</fullName>
    </submittedName>
</protein>
<dbReference type="SUPFAM" id="SSF53850">
    <property type="entry name" value="Periplasmic binding protein-like II"/>
    <property type="match status" value="1"/>
</dbReference>
<dbReference type="AlphaFoldDB" id="A0A931ND89"/>
<reference evidence="1" key="1">
    <citation type="submission" date="2020-12" db="EMBL/GenBank/DDBJ databases">
        <title>The genome sequence of Inhella sp. 4Y17.</title>
        <authorList>
            <person name="Liu Y."/>
        </authorList>
    </citation>
    <scope>NUCLEOTIDE SEQUENCE</scope>
    <source>
        <strain evidence="1">4Y10</strain>
    </source>
</reference>
<comment type="caution">
    <text evidence="1">The sequence shown here is derived from an EMBL/GenBank/DDBJ whole genome shotgun (WGS) entry which is preliminary data.</text>
</comment>
<dbReference type="EMBL" id="JAEDAL010000002">
    <property type="protein sequence ID" value="MBH9552349.1"/>
    <property type="molecule type" value="Genomic_DNA"/>
</dbReference>
<keyword evidence="2" id="KW-1185">Reference proteome</keyword>
<dbReference type="Gene3D" id="3.40.190.10">
    <property type="entry name" value="Periplasmic binding protein-like II"/>
    <property type="match status" value="2"/>
</dbReference>
<accession>A0A931ND89</accession>
<evidence type="ECO:0000313" key="2">
    <source>
        <dbReference type="Proteomes" id="UP000620139"/>
    </source>
</evidence>
<dbReference type="Proteomes" id="UP000620139">
    <property type="component" value="Unassembled WGS sequence"/>
</dbReference>
<sequence>MKFLHHLCGGWLLITLWCGVASAQGVTLRLCAEDEDAHPWLVREGGGANGVMLRMVEQKLGVRFQVERMPWRRCLLSMKEGQVDGGFKASYSAERATFLAYPMKNGQVDEERRMLTESYHFYRRKSSLLVWDGARMNRQPESVGAQSGFSIVGRLRNQGFTVDDGNRLSEAVLVKLQKGRVELAALQTLAADRVLQRRPELAAELERMEPALVSQAYYLVFALPFAQKAPALVDRVWDTIGAVREALPYQQALNELMGN</sequence>